<organism evidence="2 3">
    <name type="scientific">Prevotella heparinolytica</name>
    <dbReference type="NCBI Taxonomy" id="28113"/>
    <lineage>
        <taxon>Bacteria</taxon>
        <taxon>Pseudomonadati</taxon>
        <taxon>Bacteroidota</taxon>
        <taxon>Bacteroidia</taxon>
        <taxon>Bacteroidales</taxon>
        <taxon>Bacteroidaceae</taxon>
        <taxon>Bacteroides</taxon>
    </lineage>
</organism>
<gene>
    <name evidence="2" type="ORF">EV202_11373</name>
</gene>
<evidence type="ECO:0000313" key="2">
    <source>
        <dbReference type="EMBL" id="TCO91275.1"/>
    </source>
</evidence>
<name>A0A4R2LW91_9BACE</name>
<dbReference type="EMBL" id="SLXB01000013">
    <property type="protein sequence ID" value="TCO91275.1"/>
    <property type="molecule type" value="Genomic_DNA"/>
</dbReference>
<dbReference type="PROSITE" id="PS51257">
    <property type="entry name" value="PROKAR_LIPOPROTEIN"/>
    <property type="match status" value="1"/>
</dbReference>
<accession>A0A4R2LW91</accession>
<reference evidence="2 3" key="1">
    <citation type="submission" date="2019-03" db="EMBL/GenBank/DDBJ databases">
        <title>Genomic Encyclopedia of Type Strains, Phase IV (KMG-IV): sequencing the most valuable type-strain genomes for metagenomic binning, comparative biology and taxonomic classification.</title>
        <authorList>
            <person name="Goeker M."/>
        </authorList>
    </citation>
    <scope>NUCLEOTIDE SEQUENCE [LARGE SCALE GENOMIC DNA]</scope>
    <source>
        <strain evidence="2 3">DSM 23917</strain>
    </source>
</reference>
<feature type="chain" id="PRO_5020785276" description="Lipoprotein" evidence="1">
    <location>
        <begin position="23"/>
        <end position="106"/>
    </location>
</feature>
<protein>
    <recommendedName>
        <fullName evidence="4">Lipoprotein</fullName>
    </recommendedName>
</protein>
<evidence type="ECO:0000256" key="1">
    <source>
        <dbReference type="SAM" id="SignalP"/>
    </source>
</evidence>
<evidence type="ECO:0000313" key="3">
    <source>
        <dbReference type="Proteomes" id="UP000295600"/>
    </source>
</evidence>
<keyword evidence="1" id="KW-0732">Signal</keyword>
<dbReference type="AlphaFoldDB" id="A0A4R2LW91"/>
<sequence>MKKILFLILAILPLVLTSCSKDDDSSNETLNGTTWISPDDGDGERTIIFGDGTFRFTLIYKGKTEIDKKGTYVYSKPNVTLSDGTKGVVVGNTMTLGEDAIEYKKQ</sequence>
<proteinExistence type="predicted"/>
<comment type="caution">
    <text evidence="2">The sequence shown here is derived from an EMBL/GenBank/DDBJ whole genome shotgun (WGS) entry which is preliminary data.</text>
</comment>
<feature type="signal peptide" evidence="1">
    <location>
        <begin position="1"/>
        <end position="22"/>
    </location>
</feature>
<dbReference type="RefSeq" id="WP_131926600.1">
    <property type="nucleotide sequence ID" value="NZ_SLXB01000013.1"/>
</dbReference>
<dbReference type="Proteomes" id="UP000295600">
    <property type="component" value="Unassembled WGS sequence"/>
</dbReference>
<evidence type="ECO:0008006" key="4">
    <source>
        <dbReference type="Google" id="ProtNLM"/>
    </source>
</evidence>